<dbReference type="HOGENOM" id="CLU_090389_10_4_9"/>
<dbReference type="STRING" id="545697.HMPREF0216_03199"/>
<dbReference type="PANTHER" id="PTHR45663">
    <property type="entry name" value="GEO12009P1"/>
    <property type="match status" value="1"/>
</dbReference>
<comment type="caution">
    <text evidence="12">The sequence shown here is derived from an EMBL/GenBank/DDBJ whole genome shotgun (WGS) entry which is preliminary data.</text>
</comment>
<reference evidence="12 13" key="1">
    <citation type="submission" date="2012-05" db="EMBL/GenBank/DDBJ databases">
        <authorList>
            <person name="Weinstock G."/>
            <person name="Sodergren E."/>
            <person name="Lobos E.A."/>
            <person name="Fulton L."/>
            <person name="Fulton R."/>
            <person name="Courtney L."/>
            <person name="Fronick C."/>
            <person name="O'Laughlin M."/>
            <person name="Godfrey J."/>
            <person name="Wilson R.M."/>
            <person name="Miner T."/>
            <person name="Farmer C."/>
            <person name="Delehaunty K."/>
            <person name="Cordes M."/>
            <person name="Minx P."/>
            <person name="Tomlinson C."/>
            <person name="Chen J."/>
            <person name="Wollam A."/>
            <person name="Pepin K.H."/>
            <person name="Bhonagiri V."/>
            <person name="Zhang X."/>
            <person name="Suruliraj S."/>
            <person name="Warren W."/>
            <person name="Mitreva M."/>
            <person name="Mardis E.R."/>
            <person name="Wilson R.K."/>
        </authorList>
    </citation>
    <scope>NUCLEOTIDE SEQUENCE [LARGE SCALE GENOMIC DNA]</scope>
    <source>
        <strain evidence="12 13">DSM 1785</strain>
    </source>
</reference>
<dbReference type="GO" id="GO:0015035">
    <property type="term" value="F:protein-disulfide reductase activity"/>
    <property type="evidence" value="ECO:0007669"/>
    <property type="project" value="UniProtKB-UniRule"/>
</dbReference>
<dbReference type="eggNOG" id="COG3118">
    <property type="taxonomic scope" value="Bacteria"/>
</dbReference>
<keyword evidence="5 10" id="KW-1015">Disulfide bond</keyword>
<feature type="active site" description="Nucleophile" evidence="9">
    <location>
        <position position="27"/>
    </location>
</feature>
<dbReference type="PATRIC" id="fig|545697.3.peg.3132"/>
<accession>L1Q3P6</accession>
<dbReference type="PROSITE" id="PS51352">
    <property type="entry name" value="THIOREDOXIN_2"/>
    <property type="match status" value="1"/>
</dbReference>
<evidence type="ECO:0000256" key="1">
    <source>
        <dbReference type="ARBA" id="ARBA00008987"/>
    </source>
</evidence>
<evidence type="ECO:0000256" key="3">
    <source>
        <dbReference type="ARBA" id="ARBA00022448"/>
    </source>
</evidence>
<gene>
    <name evidence="12" type="ORF">HMPREF0216_03199</name>
</gene>
<evidence type="ECO:0000313" key="13">
    <source>
        <dbReference type="Proteomes" id="UP000010420"/>
    </source>
</evidence>
<organism evidence="12 13">
    <name type="scientific">Clostridium celatum DSM 1785</name>
    <dbReference type="NCBI Taxonomy" id="545697"/>
    <lineage>
        <taxon>Bacteria</taxon>
        <taxon>Bacillati</taxon>
        <taxon>Bacillota</taxon>
        <taxon>Clostridia</taxon>
        <taxon>Eubacteriales</taxon>
        <taxon>Clostridiaceae</taxon>
        <taxon>Clostridium</taxon>
    </lineage>
</organism>
<dbReference type="FunFam" id="3.40.30.10:FF:000001">
    <property type="entry name" value="Thioredoxin"/>
    <property type="match status" value="1"/>
</dbReference>
<dbReference type="EMBL" id="AMEZ01000121">
    <property type="protein sequence ID" value="EKY22608.1"/>
    <property type="molecule type" value="Genomic_DNA"/>
</dbReference>
<dbReference type="CDD" id="cd02947">
    <property type="entry name" value="TRX_family"/>
    <property type="match status" value="1"/>
</dbReference>
<comment type="similarity">
    <text evidence="1 8">Belongs to the thioredoxin family.</text>
</comment>
<evidence type="ECO:0000256" key="9">
    <source>
        <dbReference type="PIRSR" id="PIRSR000077-1"/>
    </source>
</evidence>
<dbReference type="Proteomes" id="UP000010420">
    <property type="component" value="Unassembled WGS sequence"/>
</dbReference>
<dbReference type="Pfam" id="PF00085">
    <property type="entry name" value="Thioredoxin"/>
    <property type="match status" value="1"/>
</dbReference>
<evidence type="ECO:0000259" key="11">
    <source>
        <dbReference type="PROSITE" id="PS51352"/>
    </source>
</evidence>
<evidence type="ECO:0000256" key="10">
    <source>
        <dbReference type="PIRSR" id="PIRSR000077-4"/>
    </source>
</evidence>
<keyword evidence="6 10" id="KW-0676">Redox-active center</keyword>
<dbReference type="InterPro" id="IPR005746">
    <property type="entry name" value="Thioredoxin"/>
</dbReference>
<name>L1Q3P6_9CLOT</name>
<feature type="disulfide bond" description="Redox-active" evidence="10">
    <location>
        <begin position="27"/>
        <end position="30"/>
    </location>
</feature>
<feature type="site" description="Contributes to redox potential value" evidence="9">
    <location>
        <position position="29"/>
    </location>
</feature>
<dbReference type="Gene3D" id="3.40.30.10">
    <property type="entry name" value="Glutaredoxin"/>
    <property type="match status" value="1"/>
</dbReference>
<dbReference type="GO" id="GO:0005737">
    <property type="term" value="C:cytoplasm"/>
    <property type="evidence" value="ECO:0007669"/>
    <property type="project" value="TreeGrafter"/>
</dbReference>
<dbReference type="OrthoDB" id="9790390at2"/>
<feature type="domain" description="Thioredoxin" evidence="11">
    <location>
        <begin position="1"/>
        <end position="102"/>
    </location>
</feature>
<dbReference type="SUPFAM" id="SSF52833">
    <property type="entry name" value="Thioredoxin-like"/>
    <property type="match status" value="1"/>
</dbReference>
<evidence type="ECO:0000256" key="2">
    <source>
        <dbReference type="ARBA" id="ARBA00020570"/>
    </source>
</evidence>
<feature type="active site" description="Nucleophile" evidence="9">
    <location>
        <position position="30"/>
    </location>
</feature>
<dbReference type="PIRSF" id="PIRSF000077">
    <property type="entry name" value="Thioredoxin"/>
    <property type="match status" value="1"/>
</dbReference>
<evidence type="ECO:0000313" key="12">
    <source>
        <dbReference type="EMBL" id="EKY22608.1"/>
    </source>
</evidence>
<evidence type="ECO:0000256" key="6">
    <source>
        <dbReference type="ARBA" id="ARBA00023284"/>
    </source>
</evidence>
<protein>
    <recommendedName>
        <fullName evidence="2 7">Thioredoxin</fullName>
    </recommendedName>
</protein>
<dbReference type="PROSITE" id="PS00194">
    <property type="entry name" value="THIOREDOXIN_1"/>
    <property type="match status" value="1"/>
</dbReference>
<keyword evidence="4" id="KW-0249">Electron transport</keyword>
<dbReference type="InterPro" id="IPR017937">
    <property type="entry name" value="Thioredoxin_CS"/>
</dbReference>
<dbReference type="RefSeq" id="WP_005215869.1">
    <property type="nucleotide sequence ID" value="NZ_KB291706.1"/>
</dbReference>
<evidence type="ECO:0000256" key="7">
    <source>
        <dbReference type="NCBIfam" id="TIGR01068"/>
    </source>
</evidence>
<dbReference type="AlphaFoldDB" id="L1Q3P6"/>
<dbReference type="InterPro" id="IPR013766">
    <property type="entry name" value="Thioredoxin_domain"/>
</dbReference>
<dbReference type="NCBIfam" id="TIGR01068">
    <property type="entry name" value="thioredoxin"/>
    <property type="match status" value="1"/>
</dbReference>
<evidence type="ECO:0000256" key="8">
    <source>
        <dbReference type="PIRNR" id="PIRNR000077"/>
    </source>
</evidence>
<proteinExistence type="inferred from homology"/>
<dbReference type="PRINTS" id="PR00421">
    <property type="entry name" value="THIOREDOXIN"/>
</dbReference>
<evidence type="ECO:0000256" key="5">
    <source>
        <dbReference type="ARBA" id="ARBA00023157"/>
    </source>
</evidence>
<feature type="site" description="Deprotonates C-terminal active site Cys" evidence="9">
    <location>
        <position position="21"/>
    </location>
</feature>
<keyword evidence="13" id="KW-1185">Reference proteome</keyword>
<dbReference type="PANTHER" id="PTHR45663:SF11">
    <property type="entry name" value="GEO12009P1"/>
    <property type="match status" value="1"/>
</dbReference>
<keyword evidence="3" id="KW-0813">Transport</keyword>
<dbReference type="InterPro" id="IPR036249">
    <property type="entry name" value="Thioredoxin-like_sf"/>
</dbReference>
<evidence type="ECO:0000256" key="4">
    <source>
        <dbReference type="ARBA" id="ARBA00022982"/>
    </source>
</evidence>
<feature type="site" description="Contributes to redox potential value" evidence="9">
    <location>
        <position position="28"/>
    </location>
</feature>
<sequence length="102" mass="11803">MKIINESEFINEVKEGLVLIDFYAEWCGPCRMLSPLLEQINNEDDEIKVVKVNIDNSIRLANYYQIQSIPTLVLLKDGQFINKMIGFNPKKKIEELISKGKE</sequence>